<sequence length="196" mass="22407">MENTKANILLKINGYIVNCTLSGINNEVEKLLTIVSDYEASQELATLFIKNYTLYKADALAAILEIMIHGHKRLALVNGALNPLFRLAIFKGSVDLYECYMEEAIYPFLEDKCEDEKCEYYNNLLCEATALTNLCFENYKIVRKGIHFNGAMPSDRVGFVLMAEENYEVMNNLYEHFNAIIGRRDILKHLDTLQGN</sequence>
<reference evidence="1" key="1">
    <citation type="submission" date="2019-08" db="EMBL/GenBank/DDBJ databases">
        <authorList>
            <person name="Kucharzyk K."/>
            <person name="Murdoch R.W."/>
            <person name="Higgins S."/>
            <person name="Loffler F."/>
        </authorList>
    </citation>
    <scope>NUCLEOTIDE SEQUENCE</scope>
</reference>
<evidence type="ECO:0000313" key="1">
    <source>
        <dbReference type="EMBL" id="MPM22780.1"/>
    </source>
</evidence>
<dbReference type="AlphaFoldDB" id="A0A644Y2L0"/>
<gene>
    <name evidence="1" type="ORF">SDC9_69238</name>
</gene>
<name>A0A644Y2L0_9ZZZZ</name>
<comment type="caution">
    <text evidence="1">The sequence shown here is derived from an EMBL/GenBank/DDBJ whole genome shotgun (WGS) entry which is preliminary data.</text>
</comment>
<accession>A0A644Y2L0</accession>
<protein>
    <submittedName>
        <fullName evidence="1">Uncharacterized protein</fullName>
    </submittedName>
</protein>
<dbReference type="EMBL" id="VSSQ01003884">
    <property type="protein sequence ID" value="MPM22780.1"/>
    <property type="molecule type" value="Genomic_DNA"/>
</dbReference>
<organism evidence="1">
    <name type="scientific">bioreactor metagenome</name>
    <dbReference type="NCBI Taxonomy" id="1076179"/>
    <lineage>
        <taxon>unclassified sequences</taxon>
        <taxon>metagenomes</taxon>
        <taxon>ecological metagenomes</taxon>
    </lineage>
</organism>
<proteinExistence type="predicted"/>